<dbReference type="eggNOG" id="KOG0670">
    <property type="taxonomic scope" value="Eukaryota"/>
</dbReference>
<dbReference type="PROSITE" id="PS50011">
    <property type="entry name" value="PROTEIN_KINASE_DOM"/>
    <property type="match status" value="1"/>
</dbReference>
<keyword evidence="3" id="KW-0808">Transferase</keyword>
<evidence type="ECO:0000256" key="3">
    <source>
        <dbReference type="ARBA" id="ARBA00022679"/>
    </source>
</evidence>
<dbReference type="SUPFAM" id="SSF56112">
    <property type="entry name" value="Protein kinase-like (PK-like)"/>
    <property type="match status" value="1"/>
</dbReference>
<dbReference type="Proteomes" id="UP000198341">
    <property type="component" value="Chromosome 15"/>
</dbReference>
<evidence type="ECO:0000256" key="1">
    <source>
        <dbReference type="ARBA" id="ARBA00012513"/>
    </source>
</evidence>
<dbReference type="PANTHER" id="PTHR24058:SF103">
    <property type="entry name" value="SERINE_THREONINE-PROTEIN KINASE PRP4 HOMOLOG"/>
    <property type="match status" value="1"/>
</dbReference>
<sequence length="510" mass="57770">MNEDTAMDEKQVKFLLGELDPELEREKEEAREMEERRKRRREIVETMGGGNIITTTTRKEDVHENSNEAKKSKRDGMVDAGGAKTIPEKKKEKDMFDSDSEDMFGESDEEENITTTTTTAAANTGNTKTMTTTMHKGAAAAGGNDNNSQALKDNWDDIDGYYRAKLGEQLDDGRYEVMETNFGKGVFSSVLKAKDLSMESQNGESSAFVAIKIIRNNETMRKASKTEIAILKKLSDRDPERKKHVVQFHRSFEFRGHVFLVFEKLSMNLREAAKKFGRDVGISISAVRVYARQLFVALMHLQKCGIVHADIKPDNVLVNDQLNVLKICDFGSALFNADNELTPYLASRFYRAPEVVLGLPYSFPIDLWAVGCCLYELYVGKICFPGKSNNEMLKYFVEMKGAVPKKVLRKAAFKEKHFDRDENLRIAEVDKVTGKTMFRVFDNNTLSANKTGHLESMLNAVCVEHGGDDFERKKVRQLSDLLEKIFILDPERRITAGECLQHPFIIDTSK</sequence>
<dbReference type="InterPro" id="IPR000719">
    <property type="entry name" value="Prot_kinase_dom"/>
</dbReference>
<evidence type="ECO:0000256" key="5">
    <source>
        <dbReference type="ARBA" id="ARBA00022777"/>
    </source>
</evidence>
<dbReference type="GeneID" id="19011483"/>
<accession>K8EPI3</accession>
<evidence type="ECO:0000256" key="4">
    <source>
        <dbReference type="ARBA" id="ARBA00022741"/>
    </source>
</evidence>
<feature type="compositionally biased region" description="Basic and acidic residues" evidence="8">
    <location>
        <begin position="57"/>
        <end position="77"/>
    </location>
</feature>
<evidence type="ECO:0000256" key="7">
    <source>
        <dbReference type="ARBA" id="ARBA00023596"/>
    </source>
</evidence>
<dbReference type="AlphaFoldDB" id="K8EPI3"/>
<dbReference type="SMART" id="SM00220">
    <property type="entry name" value="S_TKc"/>
    <property type="match status" value="1"/>
</dbReference>
<reference evidence="10 11" key="1">
    <citation type="submission" date="2011-10" db="EMBL/GenBank/DDBJ databases">
        <authorList>
            <person name="Genoscope - CEA"/>
        </authorList>
    </citation>
    <scope>NUCLEOTIDE SEQUENCE [LARGE SCALE GENOMIC DNA]</scope>
    <source>
        <strain evidence="10 11">RCC 1105</strain>
    </source>
</reference>
<keyword evidence="4" id="KW-0547">Nucleotide-binding</keyword>
<dbReference type="KEGG" id="bpg:Bathy15g01780"/>
<evidence type="ECO:0000313" key="11">
    <source>
        <dbReference type="Proteomes" id="UP000198341"/>
    </source>
</evidence>
<dbReference type="InterPro" id="IPR050494">
    <property type="entry name" value="Ser_Thr_dual-spec_kinase"/>
</dbReference>
<feature type="domain" description="Protein kinase" evidence="9">
    <location>
        <begin position="176"/>
        <end position="505"/>
    </location>
</feature>
<dbReference type="PROSITE" id="PS00108">
    <property type="entry name" value="PROTEIN_KINASE_ST"/>
    <property type="match status" value="1"/>
</dbReference>
<evidence type="ECO:0000256" key="2">
    <source>
        <dbReference type="ARBA" id="ARBA00022527"/>
    </source>
</evidence>
<gene>
    <name evidence="10" type="ordered locus">Bathy15g01780</name>
</gene>
<dbReference type="InterPro" id="IPR011009">
    <property type="entry name" value="Kinase-like_dom_sf"/>
</dbReference>
<dbReference type="Pfam" id="PF00069">
    <property type="entry name" value="Pkinase"/>
    <property type="match status" value="1"/>
</dbReference>
<dbReference type="GO" id="GO:0005524">
    <property type="term" value="F:ATP binding"/>
    <property type="evidence" value="ECO:0007669"/>
    <property type="project" value="UniProtKB-KW"/>
</dbReference>
<evidence type="ECO:0000256" key="6">
    <source>
        <dbReference type="ARBA" id="ARBA00022840"/>
    </source>
</evidence>
<keyword evidence="5 10" id="KW-0418">Kinase</keyword>
<feature type="compositionally biased region" description="Basic and acidic residues" evidence="8">
    <location>
        <begin position="86"/>
        <end position="96"/>
    </location>
</feature>
<dbReference type="RefSeq" id="XP_007508768.1">
    <property type="nucleotide sequence ID" value="XM_007508706.1"/>
</dbReference>
<protein>
    <recommendedName>
        <fullName evidence="1">non-specific serine/threonine protein kinase</fullName>
        <ecNumber evidence="1">2.7.11.1</ecNumber>
    </recommendedName>
</protein>
<keyword evidence="11" id="KW-1185">Reference proteome</keyword>
<dbReference type="STRING" id="41875.K8EPI3"/>
<evidence type="ECO:0000259" key="9">
    <source>
        <dbReference type="PROSITE" id="PS50011"/>
    </source>
</evidence>
<comment type="similarity">
    <text evidence="7">Belongs to the protein kinase superfamily. CMGC Ser/Thr protein kinase family.</text>
</comment>
<dbReference type="Gene3D" id="1.10.510.10">
    <property type="entry name" value="Transferase(Phosphotransferase) domain 1"/>
    <property type="match status" value="1"/>
</dbReference>
<dbReference type="EC" id="2.7.11.1" evidence="1"/>
<organism evidence="10 11">
    <name type="scientific">Bathycoccus prasinos</name>
    <dbReference type="NCBI Taxonomy" id="41875"/>
    <lineage>
        <taxon>Eukaryota</taxon>
        <taxon>Viridiplantae</taxon>
        <taxon>Chlorophyta</taxon>
        <taxon>Mamiellophyceae</taxon>
        <taxon>Mamiellales</taxon>
        <taxon>Bathycoccaceae</taxon>
        <taxon>Bathycoccus</taxon>
    </lineage>
</organism>
<evidence type="ECO:0000313" key="10">
    <source>
        <dbReference type="EMBL" id="CCO19854.1"/>
    </source>
</evidence>
<feature type="compositionally biased region" description="Acidic residues" evidence="8">
    <location>
        <begin position="97"/>
        <end position="112"/>
    </location>
</feature>
<dbReference type="Gene3D" id="3.30.200.20">
    <property type="entry name" value="Phosphorylase Kinase, domain 1"/>
    <property type="match status" value="1"/>
</dbReference>
<dbReference type="FunFam" id="1.10.510.10:FF:000078">
    <property type="entry name" value="Serine/threonine-protein kinase PRP4 homolog"/>
    <property type="match status" value="1"/>
</dbReference>
<dbReference type="PANTHER" id="PTHR24058">
    <property type="entry name" value="DUAL SPECIFICITY PROTEIN KINASE"/>
    <property type="match status" value="1"/>
</dbReference>
<dbReference type="OrthoDB" id="3967at2759"/>
<feature type="compositionally biased region" description="Basic and acidic residues" evidence="8">
    <location>
        <begin position="22"/>
        <end position="36"/>
    </location>
</feature>
<proteinExistence type="inferred from homology"/>
<keyword evidence="6" id="KW-0067">ATP-binding</keyword>
<keyword evidence="2" id="KW-0723">Serine/threonine-protein kinase</keyword>
<dbReference type="InterPro" id="IPR008271">
    <property type="entry name" value="Ser/Thr_kinase_AS"/>
</dbReference>
<name>K8EPI3_9CHLO</name>
<dbReference type="EMBL" id="FO082264">
    <property type="protein sequence ID" value="CCO19854.1"/>
    <property type="molecule type" value="Genomic_DNA"/>
</dbReference>
<dbReference type="GO" id="GO:0004674">
    <property type="term" value="F:protein serine/threonine kinase activity"/>
    <property type="evidence" value="ECO:0007669"/>
    <property type="project" value="UniProtKB-KW"/>
</dbReference>
<evidence type="ECO:0000256" key="8">
    <source>
        <dbReference type="SAM" id="MobiDB-lite"/>
    </source>
</evidence>
<feature type="region of interest" description="Disordered" evidence="8">
    <location>
        <begin position="17"/>
        <end position="114"/>
    </location>
</feature>